<feature type="transmembrane region" description="Helical" evidence="1">
    <location>
        <begin position="85"/>
        <end position="108"/>
    </location>
</feature>
<keyword evidence="1" id="KW-0472">Membrane</keyword>
<dbReference type="Proteomes" id="UP000242705">
    <property type="component" value="Unassembled WGS sequence"/>
</dbReference>
<evidence type="ECO:0000313" key="2">
    <source>
        <dbReference type="EMBL" id="PSR29007.1"/>
    </source>
</evidence>
<name>A0A2T2X3F1_SULTH</name>
<feature type="transmembrane region" description="Helical" evidence="1">
    <location>
        <begin position="130"/>
        <end position="152"/>
    </location>
</feature>
<dbReference type="AlphaFoldDB" id="A0A2T2X3F1"/>
<keyword evidence="1" id="KW-1133">Transmembrane helix</keyword>
<reference evidence="2 3" key="1">
    <citation type="journal article" date="2014" name="BMC Genomics">
        <title>Comparison of environmental and isolate Sulfobacillus genomes reveals diverse carbon, sulfur, nitrogen, and hydrogen metabolisms.</title>
        <authorList>
            <person name="Justice N.B."/>
            <person name="Norman A."/>
            <person name="Brown C.T."/>
            <person name="Singh A."/>
            <person name="Thomas B.C."/>
            <person name="Banfield J.F."/>
        </authorList>
    </citation>
    <scope>NUCLEOTIDE SEQUENCE [LARGE SCALE GENOMIC DNA]</scope>
    <source>
        <strain evidence="2">AMDSBA5</strain>
    </source>
</reference>
<keyword evidence="1" id="KW-0812">Transmembrane</keyword>
<feature type="transmembrane region" description="Helical" evidence="1">
    <location>
        <begin position="53"/>
        <end position="73"/>
    </location>
</feature>
<protein>
    <submittedName>
        <fullName evidence="2">Uncharacterized protein</fullName>
    </submittedName>
</protein>
<organism evidence="2 3">
    <name type="scientific">Sulfobacillus thermosulfidooxidans</name>
    <dbReference type="NCBI Taxonomy" id="28034"/>
    <lineage>
        <taxon>Bacteria</taxon>
        <taxon>Bacillati</taxon>
        <taxon>Bacillota</taxon>
        <taxon>Clostridia</taxon>
        <taxon>Eubacteriales</taxon>
        <taxon>Clostridiales Family XVII. Incertae Sedis</taxon>
        <taxon>Sulfobacillus</taxon>
    </lineage>
</organism>
<evidence type="ECO:0000256" key="1">
    <source>
        <dbReference type="SAM" id="Phobius"/>
    </source>
</evidence>
<dbReference type="EMBL" id="PXYX01000004">
    <property type="protein sequence ID" value="PSR29007.1"/>
    <property type="molecule type" value="Genomic_DNA"/>
</dbReference>
<feature type="transmembrane region" description="Helical" evidence="1">
    <location>
        <begin position="12"/>
        <end position="33"/>
    </location>
</feature>
<sequence>MLKVPHHLNRAIIMGILGTILFEALVASAPMMGAPVLNVALWDGSLFTLNLRLATILGFGLEILLGTILAYIYQHWIGWRLQGPFWQKGLVFGISLWVLLMVFGLPLFDRISPLVNNGLMLAPGLFAKRFGLSTALTFLLALLAFGLSLSYFDDHTKSFPF</sequence>
<gene>
    <name evidence="2" type="ORF">C7B47_03385</name>
</gene>
<accession>A0A2T2X3F1</accession>
<evidence type="ECO:0000313" key="3">
    <source>
        <dbReference type="Proteomes" id="UP000242705"/>
    </source>
</evidence>
<proteinExistence type="predicted"/>
<comment type="caution">
    <text evidence="2">The sequence shown here is derived from an EMBL/GenBank/DDBJ whole genome shotgun (WGS) entry which is preliminary data.</text>
</comment>